<gene>
    <name evidence="4" type="ORF">C5O19_09885</name>
</gene>
<dbReference type="Pfam" id="PF00582">
    <property type="entry name" value="Usp"/>
    <property type="match status" value="2"/>
</dbReference>
<dbReference type="OrthoDB" id="1522603at2"/>
<dbReference type="CDD" id="cd00293">
    <property type="entry name" value="USP-like"/>
    <property type="match status" value="2"/>
</dbReference>
<sequence length="273" mass="30424">MKSILVPTDFSSLSLKALDLAVELAQPMQASVRLLGVLKYPEPVLQDSLFMKDTDDAFEERIEGVENRLRCLLDQPKYHKVPVSALVDRQKGTIGETIASSTVDLIVMASEGASGWKEQTTGSNAERVVRQARCPVLIVKNGDPLDLQTVLFPTDFTNVESIRQFLTFPGVAEANLHFLTVNTGFLDRTFEDLEEEMAQLAEELGIEKYEYTIIDAVSEEAGIVRYAREIKAGLIALYTHGRKGLSYWFHGSIAEKVVNHAEIPVLTMVYETK</sequence>
<evidence type="ECO:0000313" key="4">
    <source>
        <dbReference type="EMBL" id="PQA59909.1"/>
    </source>
</evidence>
<keyword evidence="5" id="KW-1185">Reference proteome</keyword>
<feature type="coiled-coil region" evidence="2">
    <location>
        <begin position="183"/>
        <end position="210"/>
    </location>
</feature>
<dbReference type="InterPro" id="IPR006015">
    <property type="entry name" value="Universal_stress_UspA"/>
</dbReference>
<dbReference type="Proteomes" id="UP000239590">
    <property type="component" value="Unassembled WGS sequence"/>
</dbReference>
<evidence type="ECO:0000256" key="1">
    <source>
        <dbReference type="ARBA" id="ARBA00008791"/>
    </source>
</evidence>
<feature type="domain" description="UspA" evidence="3">
    <location>
        <begin position="195"/>
        <end position="266"/>
    </location>
</feature>
<comment type="similarity">
    <text evidence="1">Belongs to the universal stress protein A family.</text>
</comment>
<proteinExistence type="inferred from homology"/>
<evidence type="ECO:0000313" key="5">
    <source>
        <dbReference type="Proteomes" id="UP000239590"/>
    </source>
</evidence>
<organism evidence="4 5">
    <name type="scientific">Siphonobacter curvatus</name>
    <dbReference type="NCBI Taxonomy" id="2094562"/>
    <lineage>
        <taxon>Bacteria</taxon>
        <taxon>Pseudomonadati</taxon>
        <taxon>Bacteroidota</taxon>
        <taxon>Cytophagia</taxon>
        <taxon>Cytophagales</taxon>
        <taxon>Cytophagaceae</taxon>
        <taxon>Siphonobacter</taxon>
    </lineage>
</organism>
<dbReference type="PANTHER" id="PTHR46268:SF6">
    <property type="entry name" value="UNIVERSAL STRESS PROTEIN UP12"/>
    <property type="match status" value="1"/>
</dbReference>
<dbReference type="PRINTS" id="PR01438">
    <property type="entry name" value="UNVRSLSTRESS"/>
</dbReference>
<reference evidence="5" key="1">
    <citation type="submission" date="2018-02" db="EMBL/GenBank/DDBJ databases">
        <title>Genome sequencing of Solimonas sp. HR-BB.</title>
        <authorList>
            <person name="Lee Y."/>
            <person name="Jeon C.O."/>
        </authorList>
    </citation>
    <scope>NUCLEOTIDE SEQUENCE [LARGE SCALE GENOMIC DNA]</scope>
    <source>
        <strain evidence="5">HR-U</strain>
    </source>
</reference>
<accession>A0A2S7IQG0</accession>
<protein>
    <recommendedName>
        <fullName evidence="3">UspA domain-containing protein</fullName>
    </recommendedName>
</protein>
<evidence type="ECO:0000256" key="2">
    <source>
        <dbReference type="SAM" id="Coils"/>
    </source>
</evidence>
<dbReference type="SUPFAM" id="SSF52402">
    <property type="entry name" value="Adenine nucleotide alpha hydrolases-like"/>
    <property type="match status" value="2"/>
</dbReference>
<comment type="caution">
    <text evidence="4">The sequence shown here is derived from an EMBL/GenBank/DDBJ whole genome shotgun (WGS) entry which is preliminary data.</text>
</comment>
<dbReference type="EMBL" id="PTRA01000001">
    <property type="protein sequence ID" value="PQA59909.1"/>
    <property type="molecule type" value="Genomic_DNA"/>
</dbReference>
<dbReference type="Gene3D" id="3.40.50.620">
    <property type="entry name" value="HUPs"/>
    <property type="match status" value="2"/>
</dbReference>
<dbReference type="InterPro" id="IPR006016">
    <property type="entry name" value="UspA"/>
</dbReference>
<feature type="domain" description="UspA" evidence="3">
    <location>
        <begin position="1"/>
        <end position="140"/>
    </location>
</feature>
<keyword evidence="2" id="KW-0175">Coiled coil</keyword>
<dbReference type="InterPro" id="IPR014729">
    <property type="entry name" value="Rossmann-like_a/b/a_fold"/>
</dbReference>
<dbReference type="AlphaFoldDB" id="A0A2S7IQG0"/>
<evidence type="ECO:0000259" key="3">
    <source>
        <dbReference type="Pfam" id="PF00582"/>
    </source>
</evidence>
<dbReference type="PANTHER" id="PTHR46268">
    <property type="entry name" value="STRESS RESPONSE PROTEIN NHAX"/>
    <property type="match status" value="1"/>
</dbReference>
<dbReference type="RefSeq" id="WP_104711753.1">
    <property type="nucleotide sequence ID" value="NZ_PTRA01000001.1"/>
</dbReference>
<name>A0A2S7IQG0_9BACT</name>